<reference evidence="2 3" key="1">
    <citation type="submission" date="2016-12" db="EMBL/GenBank/DDBJ databases">
        <authorList>
            <person name="Song W.-J."/>
            <person name="Kurnit D.M."/>
        </authorList>
    </citation>
    <scope>NUCLEOTIDE SEQUENCE [LARGE SCALE GENOMIC DNA]</scope>
    <source>
        <strain evidence="2 3">CGB1038-1_S1</strain>
    </source>
</reference>
<feature type="region of interest" description="Disordered" evidence="1">
    <location>
        <begin position="91"/>
        <end position="116"/>
    </location>
</feature>
<sequence>MVMDLSQNQPDQEKKNPNISFEKVEEIAILNRTKWGTTVELNKVSYNGREAVYDLRNWTPEGEMRKGITLTDQTLANLLIALKNHLEGGLSKDELSKDESDHLADSDITAHLPNDF</sequence>
<dbReference type="GO" id="GO:0003677">
    <property type="term" value="F:DNA binding"/>
    <property type="evidence" value="ECO:0007669"/>
    <property type="project" value="InterPro"/>
</dbReference>
<comment type="caution">
    <text evidence="2">The sequence shown here is derived from an EMBL/GenBank/DDBJ whole genome shotgun (WGS) entry which is preliminary data.</text>
</comment>
<feature type="compositionally biased region" description="Basic and acidic residues" evidence="1">
    <location>
        <begin position="91"/>
        <end position="105"/>
    </location>
</feature>
<dbReference type="GO" id="GO:0006355">
    <property type="term" value="P:regulation of DNA-templated transcription"/>
    <property type="evidence" value="ECO:0007669"/>
    <property type="project" value="InterPro"/>
</dbReference>
<evidence type="ECO:0000313" key="3">
    <source>
        <dbReference type="Proteomes" id="UP000189299"/>
    </source>
</evidence>
<dbReference type="Gene3D" id="2.30.31.70">
    <property type="match status" value="1"/>
</dbReference>
<proteinExistence type="predicted"/>
<accession>A0A1V2UDF3</accession>
<dbReference type="RefSeq" id="WP_077152015.1">
    <property type="nucleotide sequence ID" value="NZ_CABMMO010000017.1"/>
</dbReference>
<evidence type="ECO:0000313" key="2">
    <source>
        <dbReference type="EMBL" id="ONN40970.1"/>
    </source>
</evidence>
<name>A0A1V2UDF3_ENTMU</name>
<dbReference type="AlphaFoldDB" id="A0A1V2UDF3"/>
<evidence type="ECO:0000256" key="1">
    <source>
        <dbReference type="SAM" id="MobiDB-lite"/>
    </source>
</evidence>
<organism evidence="2 3">
    <name type="scientific">Enterococcus mundtii</name>
    <dbReference type="NCBI Taxonomy" id="53346"/>
    <lineage>
        <taxon>Bacteria</taxon>
        <taxon>Bacillati</taxon>
        <taxon>Bacillota</taxon>
        <taxon>Bacilli</taxon>
        <taxon>Lactobacillales</taxon>
        <taxon>Enterococcaceae</taxon>
        <taxon>Enterococcus</taxon>
    </lineage>
</organism>
<dbReference type="Proteomes" id="UP000189299">
    <property type="component" value="Unassembled WGS sequence"/>
</dbReference>
<protein>
    <submittedName>
        <fullName evidence="2">Uncharacterized protein</fullName>
    </submittedName>
</protein>
<dbReference type="EMBL" id="MSTR01000017">
    <property type="protein sequence ID" value="ONN40970.1"/>
    <property type="molecule type" value="Genomic_DNA"/>
</dbReference>
<gene>
    <name evidence="2" type="ORF">BTN92_14060</name>
</gene>